<feature type="transmembrane region" description="Helical" evidence="5">
    <location>
        <begin position="85"/>
        <end position="103"/>
    </location>
</feature>
<dbReference type="InterPro" id="IPR005178">
    <property type="entry name" value="Ostalpha/TMEM184C"/>
</dbReference>
<feature type="transmembrane region" description="Helical" evidence="5">
    <location>
        <begin position="236"/>
        <end position="257"/>
    </location>
</feature>
<dbReference type="OMA" id="MMGTIAC"/>
<dbReference type="KEGG" id="phu:Phum_PHUM603930"/>
<dbReference type="HOGENOM" id="CLU_063543_0_0_1"/>
<dbReference type="FunCoup" id="E0W3E7">
    <property type="interactions" value="23"/>
</dbReference>
<organism>
    <name type="scientific">Pediculus humanus subsp. corporis</name>
    <name type="common">Body louse</name>
    <dbReference type="NCBI Taxonomy" id="121224"/>
    <lineage>
        <taxon>Eukaryota</taxon>
        <taxon>Metazoa</taxon>
        <taxon>Ecdysozoa</taxon>
        <taxon>Arthropoda</taxon>
        <taxon>Hexapoda</taxon>
        <taxon>Insecta</taxon>
        <taxon>Pterygota</taxon>
        <taxon>Neoptera</taxon>
        <taxon>Paraneoptera</taxon>
        <taxon>Psocodea</taxon>
        <taxon>Troctomorpha</taxon>
        <taxon>Phthiraptera</taxon>
        <taxon>Anoplura</taxon>
        <taxon>Pediculidae</taxon>
        <taxon>Pediculus</taxon>
    </lineage>
</organism>
<dbReference type="GeneID" id="8237032"/>
<dbReference type="OrthoDB" id="5832279at2759"/>
<dbReference type="SMART" id="SM01417">
    <property type="entry name" value="Solute_trans_a"/>
    <property type="match status" value="1"/>
</dbReference>
<dbReference type="EMBL" id="AAZO01007378">
    <property type="status" value="NOT_ANNOTATED_CDS"/>
    <property type="molecule type" value="Genomic_DNA"/>
</dbReference>
<evidence type="ECO:0008006" key="9">
    <source>
        <dbReference type="Google" id="ProtNLM"/>
    </source>
</evidence>
<gene>
    <name evidence="7" type="primary">8237032</name>
    <name evidence="6" type="ORF">Phum_PHUM603930</name>
</gene>
<sequence>MDSFNTFGVILFTFGGLAVAINIFFFADTLRHILKNAPRAVKTHSAFVLSVYPVVSIATYCAVIVPRAQLLAEAVTQGMFMASLYQLFCLFVAYCGGEAELITNAKPKSLNMKVPPCCCYPCCKLPQLTVNKLSVLQLPVVQGLLYMVLLVMWANEEVRYQPPPPLNYMYFQPIVITSILIGVWGIIMTMKMLAETLKDYHMQFFTRLLFANYRFSSEIVVWTGGLTCKPPITASVYTNLVYNSIMLTQMVLLGYFARTLYKRKLPAINTTSNNIQNRICVIGDLSKINSSSCDQKDGGVVSGGVVNASFVH</sequence>
<dbReference type="EMBL" id="DS235882">
    <property type="protein sequence ID" value="EEB20153.1"/>
    <property type="molecule type" value="Genomic_DNA"/>
</dbReference>
<dbReference type="CTD" id="8237032"/>
<dbReference type="STRING" id="121224.E0W3E7"/>
<keyword evidence="4 5" id="KW-0472">Membrane</keyword>
<dbReference type="PANTHER" id="PTHR23423">
    <property type="entry name" value="ORGANIC SOLUTE TRANSPORTER-RELATED"/>
    <property type="match status" value="1"/>
</dbReference>
<feature type="transmembrane region" description="Helical" evidence="5">
    <location>
        <begin position="174"/>
        <end position="193"/>
    </location>
</feature>
<evidence type="ECO:0000313" key="7">
    <source>
        <dbReference type="EnsemblMetazoa" id="PHUM603930-PA"/>
    </source>
</evidence>
<dbReference type="RefSeq" id="XP_002432891.1">
    <property type="nucleotide sequence ID" value="XM_002432846.1"/>
</dbReference>
<reference evidence="6" key="1">
    <citation type="submission" date="2007-04" db="EMBL/GenBank/DDBJ databases">
        <title>Annotation of Pediculus humanus corporis strain USDA.</title>
        <authorList>
            <person name="Kirkness E."/>
            <person name="Hannick L."/>
            <person name="Hass B."/>
            <person name="Bruggner R."/>
            <person name="Lawson D."/>
            <person name="Bidwell S."/>
            <person name="Joardar V."/>
            <person name="Caler E."/>
            <person name="Walenz B."/>
            <person name="Inman J."/>
            <person name="Schobel S."/>
            <person name="Galinsky K."/>
            <person name="Amedeo P."/>
            <person name="Strausberg R."/>
        </authorList>
    </citation>
    <scope>NUCLEOTIDE SEQUENCE</scope>
    <source>
        <strain evidence="6">USDA</strain>
    </source>
</reference>
<proteinExistence type="predicted"/>
<evidence type="ECO:0000256" key="4">
    <source>
        <dbReference type="ARBA" id="ARBA00023136"/>
    </source>
</evidence>
<evidence type="ECO:0000313" key="6">
    <source>
        <dbReference type="EMBL" id="EEB20153.1"/>
    </source>
</evidence>
<evidence type="ECO:0000256" key="5">
    <source>
        <dbReference type="SAM" id="Phobius"/>
    </source>
</evidence>
<feature type="transmembrane region" description="Helical" evidence="5">
    <location>
        <begin position="6"/>
        <end position="25"/>
    </location>
</feature>
<evidence type="ECO:0000256" key="2">
    <source>
        <dbReference type="ARBA" id="ARBA00022692"/>
    </source>
</evidence>
<keyword evidence="3 5" id="KW-1133">Transmembrane helix</keyword>
<evidence type="ECO:0000256" key="3">
    <source>
        <dbReference type="ARBA" id="ARBA00022989"/>
    </source>
</evidence>
<feature type="transmembrane region" description="Helical" evidence="5">
    <location>
        <begin position="205"/>
        <end position="224"/>
    </location>
</feature>
<dbReference type="InParanoid" id="E0W3E7"/>
<accession>E0W3E7</accession>
<dbReference type="AlphaFoldDB" id="E0W3E7"/>
<comment type="subcellular location">
    <subcellularLocation>
        <location evidence="1">Membrane</location>
        <topology evidence="1">Multi-pass membrane protein</topology>
    </subcellularLocation>
</comment>
<evidence type="ECO:0000313" key="8">
    <source>
        <dbReference type="Proteomes" id="UP000009046"/>
    </source>
</evidence>
<keyword evidence="2 5" id="KW-0812">Transmembrane</keyword>
<dbReference type="Proteomes" id="UP000009046">
    <property type="component" value="Unassembled WGS sequence"/>
</dbReference>
<keyword evidence="8" id="KW-1185">Reference proteome</keyword>
<dbReference type="GO" id="GO:0016020">
    <property type="term" value="C:membrane"/>
    <property type="evidence" value="ECO:0007669"/>
    <property type="project" value="UniProtKB-SubCell"/>
</dbReference>
<dbReference type="eggNOG" id="KOG2641">
    <property type="taxonomic scope" value="Eukaryota"/>
</dbReference>
<protein>
    <recommendedName>
        <fullName evidence="9">Organic solute transporter alpha-like protein</fullName>
    </recommendedName>
</protein>
<reference evidence="7" key="3">
    <citation type="submission" date="2020-05" db="UniProtKB">
        <authorList>
            <consortium name="EnsemblMetazoa"/>
        </authorList>
    </citation>
    <scope>IDENTIFICATION</scope>
    <source>
        <strain evidence="7">USDA</strain>
    </source>
</reference>
<evidence type="ECO:0000256" key="1">
    <source>
        <dbReference type="ARBA" id="ARBA00004141"/>
    </source>
</evidence>
<dbReference type="VEuPathDB" id="VectorBase:PHUM603930"/>
<feature type="transmembrane region" description="Helical" evidence="5">
    <location>
        <begin position="46"/>
        <end position="65"/>
    </location>
</feature>
<reference evidence="6" key="2">
    <citation type="submission" date="2007-04" db="EMBL/GenBank/DDBJ databases">
        <title>The genome of the human body louse.</title>
        <authorList>
            <consortium name="The Human Body Louse Genome Consortium"/>
            <person name="Kirkness E."/>
            <person name="Walenz B."/>
            <person name="Hass B."/>
            <person name="Bruggner R."/>
            <person name="Strausberg R."/>
        </authorList>
    </citation>
    <scope>NUCLEOTIDE SEQUENCE</scope>
    <source>
        <strain evidence="6">USDA</strain>
    </source>
</reference>
<feature type="transmembrane region" description="Helical" evidence="5">
    <location>
        <begin position="133"/>
        <end position="154"/>
    </location>
</feature>
<dbReference type="EnsemblMetazoa" id="PHUM603930-RA">
    <property type="protein sequence ID" value="PHUM603930-PA"/>
    <property type="gene ID" value="PHUM603930"/>
</dbReference>
<dbReference type="Pfam" id="PF03619">
    <property type="entry name" value="Solute_trans_a"/>
    <property type="match status" value="1"/>
</dbReference>
<name>E0W3E7_PEDHC</name>